<evidence type="ECO:0000256" key="1">
    <source>
        <dbReference type="SAM" id="MobiDB-lite"/>
    </source>
</evidence>
<protein>
    <submittedName>
        <fullName evidence="2">Uncharacterized protein</fullName>
    </submittedName>
</protein>
<dbReference type="Proteomes" id="UP000198287">
    <property type="component" value="Unassembled WGS sequence"/>
</dbReference>
<gene>
    <name evidence="2" type="ORF">Fcan01_23454</name>
</gene>
<sequence length="518" mass="58974">MHNKKGRQIKGVQPPLRKPTPPRRFWTSSRSKSDASPSSSSANIRTAFKPVQSDQIRTPALLRNEEEAMSCSPLPSKPRPPPSATATSGAFELVEQQQLGILNPMVSYSSKRDYSTMEEEEQVASTTTAVGSPTNDDSADVHNLPLPLGALPLDESFESEEITPHPKWGKLSVHAHQQQPRVALLEFYERVRNNPKLRDDKNLAELQKAAEWGLTGTGPEFTPTKLNKRGPPLIGYYFDNGIQNYNAALFSAKQMNKNVERPHKYNPEYLDRMKASVQAHRDNAPDLEVLYIGAVSHYSVQDIIKEYQWSPTMGPIPVHDRSTGTVFYVGIHGGKLLGYLGIRYDHPREKTSPLYQNSVGATTNPKNMYQITYRMCDSRDTRELAESFIMRYSRGWNQKYGTEYFITKVRSLKQHPELKTRADEYVAAGIPLFEIDPNWDPSQQWKYWTLEEMTTLPIKVGPSEVVKVWDATTQKQVYKFPRVKNTEELLKQFPNPPESFFKGKPKLEDECRAVRNLN</sequence>
<proteinExistence type="predicted"/>
<dbReference type="AlphaFoldDB" id="A0A226DAH4"/>
<dbReference type="EMBL" id="LNIX01000028">
    <property type="protein sequence ID" value="OXA41844.1"/>
    <property type="molecule type" value="Genomic_DNA"/>
</dbReference>
<feature type="region of interest" description="Disordered" evidence="1">
    <location>
        <begin position="112"/>
        <end position="142"/>
    </location>
</feature>
<keyword evidence="3" id="KW-1185">Reference proteome</keyword>
<name>A0A226DAH4_FOLCA</name>
<comment type="caution">
    <text evidence="2">The sequence shown here is derived from an EMBL/GenBank/DDBJ whole genome shotgun (WGS) entry which is preliminary data.</text>
</comment>
<organism evidence="2 3">
    <name type="scientific">Folsomia candida</name>
    <name type="common">Springtail</name>
    <dbReference type="NCBI Taxonomy" id="158441"/>
    <lineage>
        <taxon>Eukaryota</taxon>
        <taxon>Metazoa</taxon>
        <taxon>Ecdysozoa</taxon>
        <taxon>Arthropoda</taxon>
        <taxon>Hexapoda</taxon>
        <taxon>Collembola</taxon>
        <taxon>Entomobryomorpha</taxon>
        <taxon>Isotomoidea</taxon>
        <taxon>Isotomidae</taxon>
        <taxon>Proisotominae</taxon>
        <taxon>Folsomia</taxon>
    </lineage>
</organism>
<feature type="compositionally biased region" description="Low complexity" evidence="1">
    <location>
        <begin position="28"/>
        <end position="41"/>
    </location>
</feature>
<evidence type="ECO:0000313" key="2">
    <source>
        <dbReference type="EMBL" id="OXA41844.1"/>
    </source>
</evidence>
<feature type="region of interest" description="Disordered" evidence="1">
    <location>
        <begin position="1"/>
        <end position="86"/>
    </location>
</feature>
<accession>A0A226DAH4</accession>
<feature type="compositionally biased region" description="Polar residues" evidence="1">
    <location>
        <begin position="123"/>
        <end position="136"/>
    </location>
</feature>
<evidence type="ECO:0000313" key="3">
    <source>
        <dbReference type="Proteomes" id="UP000198287"/>
    </source>
</evidence>
<reference evidence="2 3" key="1">
    <citation type="submission" date="2015-12" db="EMBL/GenBank/DDBJ databases">
        <title>The genome of Folsomia candida.</title>
        <authorList>
            <person name="Faddeeva A."/>
            <person name="Derks M.F."/>
            <person name="Anvar Y."/>
            <person name="Smit S."/>
            <person name="Van Straalen N."/>
            <person name="Roelofs D."/>
        </authorList>
    </citation>
    <scope>NUCLEOTIDE SEQUENCE [LARGE SCALE GENOMIC DNA]</scope>
    <source>
        <strain evidence="2 3">VU population</strain>
        <tissue evidence="2">Whole body</tissue>
    </source>
</reference>